<feature type="compositionally biased region" description="Basic and acidic residues" evidence="1">
    <location>
        <begin position="148"/>
        <end position="167"/>
    </location>
</feature>
<dbReference type="OMA" id="RMSDERD"/>
<feature type="compositionally biased region" description="Basic and acidic residues" evidence="1">
    <location>
        <begin position="25"/>
        <end position="34"/>
    </location>
</feature>
<sequence length="347" mass="38499">MGPPQDIVMGPPPLPPQLAQSASQKSRESHDVAEKYRRLKRKYFDLEEKHKDTLIQLQGSGERNVKWRSERGNLLLDRIAELETNPTINPNAPIPDPPFTAFPRSLMSTHGQKLFVTNLRNAIDEIEREDPDVDPLLLSRHIGPQARKRQEAELKEKLEEEAREARRASRRPRAPQKGKDIGNPLTFAPAQPPPSSVPSPPILVSSTGTRLRLKPPAPPPADPATLAPSSSSAHNPPQHHLPQHHQRRRSDSPISPELSPQDEYMPSMTPLGAMSPSYQHAGPPPTQAQMQMTLRASSAVPSRPSDLQRHAKPKRLKAHTVTTKSFSIPTVPRDKGASRFCPLMSVS</sequence>
<keyword evidence="3" id="KW-1185">Reference proteome</keyword>
<feature type="compositionally biased region" description="Pro residues" evidence="1">
    <location>
        <begin position="190"/>
        <end position="201"/>
    </location>
</feature>
<evidence type="ECO:0000313" key="2">
    <source>
        <dbReference type="EMBL" id="OBZ71282.1"/>
    </source>
</evidence>
<evidence type="ECO:0000256" key="1">
    <source>
        <dbReference type="SAM" id="MobiDB-lite"/>
    </source>
</evidence>
<gene>
    <name evidence="2" type="ORF">A0H81_08683</name>
</gene>
<feature type="compositionally biased region" description="Low complexity" evidence="1">
    <location>
        <begin position="223"/>
        <end position="240"/>
    </location>
</feature>
<name>A0A1C7M352_GRIFR</name>
<dbReference type="Proteomes" id="UP000092993">
    <property type="component" value="Unassembled WGS sequence"/>
</dbReference>
<dbReference type="STRING" id="5627.A0A1C7M352"/>
<dbReference type="OrthoDB" id="285793at2759"/>
<dbReference type="AlphaFoldDB" id="A0A1C7M352"/>
<organism evidence="2 3">
    <name type="scientific">Grifola frondosa</name>
    <name type="common">Maitake</name>
    <name type="synonym">Polyporus frondosus</name>
    <dbReference type="NCBI Taxonomy" id="5627"/>
    <lineage>
        <taxon>Eukaryota</taxon>
        <taxon>Fungi</taxon>
        <taxon>Dikarya</taxon>
        <taxon>Basidiomycota</taxon>
        <taxon>Agaricomycotina</taxon>
        <taxon>Agaricomycetes</taxon>
        <taxon>Polyporales</taxon>
        <taxon>Grifolaceae</taxon>
        <taxon>Grifola</taxon>
    </lineage>
</organism>
<feature type="region of interest" description="Disordered" evidence="1">
    <location>
        <begin position="1"/>
        <end position="34"/>
    </location>
</feature>
<dbReference type="EMBL" id="LUGG01000011">
    <property type="protein sequence ID" value="OBZ71282.1"/>
    <property type="molecule type" value="Genomic_DNA"/>
</dbReference>
<proteinExistence type="predicted"/>
<feature type="region of interest" description="Disordered" evidence="1">
    <location>
        <begin position="136"/>
        <end position="322"/>
    </location>
</feature>
<accession>A0A1C7M352</accession>
<protein>
    <submittedName>
        <fullName evidence="2">Uncharacterized protein</fullName>
    </submittedName>
</protein>
<comment type="caution">
    <text evidence="2">The sequence shown here is derived from an EMBL/GenBank/DDBJ whole genome shotgun (WGS) entry which is preliminary data.</text>
</comment>
<evidence type="ECO:0000313" key="3">
    <source>
        <dbReference type="Proteomes" id="UP000092993"/>
    </source>
</evidence>
<feature type="compositionally biased region" description="Polar residues" evidence="1">
    <location>
        <begin position="287"/>
        <end position="300"/>
    </location>
</feature>
<reference evidence="2 3" key="1">
    <citation type="submission" date="2016-03" db="EMBL/GenBank/DDBJ databases">
        <title>Whole genome sequencing of Grifola frondosa 9006-11.</title>
        <authorList>
            <person name="Min B."/>
            <person name="Park H."/>
            <person name="Kim J.-G."/>
            <person name="Cho H."/>
            <person name="Oh Y.-L."/>
            <person name="Kong W.-S."/>
            <person name="Choi I.-G."/>
        </authorList>
    </citation>
    <scope>NUCLEOTIDE SEQUENCE [LARGE SCALE GENOMIC DNA]</scope>
    <source>
        <strain evidence="2 3">9006-11</strain>
    </source>
</reference>